<dbReference type="Pfam" id="PF11259">
    <property type="entry name" value="DUF3060"/>
    <property type="match status" value="1"/>
</dbReference>
<dbReference type="Proteomes" id="UP000469430">
    <property type="component" value="Unassembled WGS sequence"/>
</dbReference>
<evidence type="ECO:0000313" key="4">
    <source>
        <dbReference type="Proteomes" id="UP000469430"/>
    </source>
</evidence>
<dbReference type="OrthoDB" id="7584397at2"/>
<dbReference type="EMBL" id="WTYJ01000002">
    <property type="protein sequence ID" value="MXP00028.1"/>
    <property type="molecule type" value="Genomic_DNA"/>
</dbReference>
<evidence type="ECO:0000256" key="1">
    <source>
        <dbReference type="SAM" id="MobiDB-lite"/>
    </source>
</evidence>
<keyword evidence="2" id="KW-0732">Signal</keyword>
<protein>
    <submittedName>
        <fullName evidence="3">DUF3060 domain-containing protein</fullName>
    </submittedName>
</protein>
<feature type="chain" id="PRO_5026046584" evidence="2">
    <location>
        <begin position="25"/>
        <end position="118"/>
    </location>
</feature>
<organism evidence="3 4">
    <name type="scientific">Croceibacterium xixiisoli</name>
    <dbReference type="NCBI Taxonomy" id="1476466"/>
    <lineage>
        <taxon>Bacteria</taxon>
        <taxon>Pseudomonadati</taxon>
        <taxon>Pseudomonadota</taxon>
        <taxon>Alphaproteobacteria</taxon>
        <taxon>Sphingomonadales</taxon>
        <taxon>Erythrobacteraceae</taxon>
        <taxon>Croceibacterium</taxon>
    </lineage>
</organism>
<evidence type="ECO:0000313" key="3">
    <source>
        <dbReference type="EMBL" id="MXP00028.1"/>
    </source>
</evidence>
<comment type="caution">
    <text evidence="3">The sequence shown here is derived from an EMBL/GenBank/DDBJ whole genome shotgun (WGS) entry which is preliminary data.</text>
</comment>
<accession>A0A6I4TZC1</accession>
<dbReference type="RefSeq" id="WP_161391701.1">
    <property type="nucleotide sequence ID" value="NZ_JBHSCP010000001.1"/>
</dbReference>
<gene>
    <name evidence="3" type="ORF">GRI97_13620</name>
</gene>
<reference evidence="3 4" key="1">
    <citation type="submission" date="2019-12" db="EMBL/GenBank/DDBJ databases">
        <title>Genomic-based taxomic classification of the family Erythrobacteraceae.</title>
        <authorList>
            <person name="Xu L."/>
        </authorList>
    </citation>
    <scope>NUCLEOTIDE SEQUENCE [LARGE SCALE GENOMIC DNA]</scope>
    <source>
        <strain evidence="3 4">S36</strain>
    </source>
</reference>
<evidence type="ECO:0000256" key="2">
    <source>
        <dbReference type="SAM" id="SignalP"/>
    </source>
</evidence>
<feature type="region of interest" description="Disordered" evidence="1">
    <location>
        <begin position="95"/>
        <end position="118"/>
    </location>
</feature>
<sequence length="118" mass="12108">MGHYRNAAWVALAFGVALPMAASAQQGVHIEGAGQTDNRVDCNGGPVHVEGASNTLTITGACSSLTIEGAGNTVTIDLAPGARVRVEGASNRVNWSMPGDARPALSVEGAANQVQRRR</sequence>
<feature type="signal peptide" evidence="2">
    <location>
        <begin position="1"/>
        <end position="24"/>
    </location>
</feature>
<dbReference type="InterPro" id="IPR021417">
    <property type="entry name" value="DUF3060"/>
</dbReference>
<proteinExistence type="predicted"/>
<name>A0A6I4TZC1_9SPHN</name>
<keyword evidence="4" id="KW-1185">Reference proteome</keyword>
<dbReference type="AlphaFoldDB" id="A0A6I4TZC1"/>